<proteinExistence type="predicted"/>
<sequence>MLISNLSPHISTRHYSFPRMLLTSLSLFLLMTVMVDPLSAEDKPVGELFEEVDFSTGKLTDALAPPKTDGESEDSQPTKTAESSPEIDIPSGKWTVRFISQNASPKPSLLPKNSGLDILLDLQMVGAKQDNPHLLGHFNSEAAWYVQQGYLLPVDKKDSALRIATVKDFELQGIWNVEGRGGWFILLGYDDGHGYVLENTRFISKESGGPWHLSELRGGRGLPETFDKVCHEHKYEWKGDQPIRLTVQDKQLSLKVGEKDLLKEVPLANYGPGELIVGTFKGKYDPKPLKIKSLRIRSLP</sequence>
<name>A0A518CH15_9PLAN</name>
<evidence type="ECO:0008006" key="4">
    <source>
        <dbReference type="Google" id="ProtNLM"/>
    </source>
</evidence>
<keyword evidence="3" id="KW-1185">Reference proteome</keyword>
<dbReference type="EMBL" id="CP036281">
    <property type="protein sequence ID" value="QDU78517.1"/>
    <property type="molecule type" value="Genomic_DNA"/>
</dbReference>
<dbReference type="KEGG" id="plon:Pla110_02210"/>
<evidence type="ECO:0000313" key="2">
    <source>
        <dbReference type="EMBL" id="QDU78517.1"/>
    </source>
</evidence>
<feature type="region of interest" description="Disordered" evidence="1">
    <location>
        <begin position="60"/>
        <end position="88"/>
    </location>
</feature>
<gene>
    <name evidence="2" type="ORF">Pla110_02210</name>
</gene>
<organism evidence="2 3">
    <name type="scientific">Polystyrenella longa</name>
    <dbReference type="NCBI Taxonomy" id="2528007"/>
    <lineage>
        <taxon>Bacteria</taxon>
        <taxon>Pseudomonadati</taxon>
        <taxon>Planctomycetota</taxon>
        <taxon>Planctomycetia</taxon>
        <taxon>Planctomycetales</taxon>
        <taxon>Planctomycetaceae</taxon>
        <taxon>Polystyrenella</taxon>
    </lineage>
</organism>
<evidence type="ECO:0000256" key="1">
    <source>
        <dbReference type="SAM" id="MobiDB-lite"/>
    </source>
</evidence>
<dbReference type="AlphaFoldDB" id="A0A518CH15"/>
<evidence type="ECO:0000313" key="3">
    <source>
        <dbReference type="Proteomes" id="UP000317178"/>
    </source>
</evidence>
<protein>
    <recommendedName>
        <fullName evidence="4">3-keto-disaccharide hydrolase domain-containing protein</fullName>
    </recommendedName>
</protein>
<dbReference type="Proteomes" id="UP000317178">
    <property type="component" value="Chromosome"/>
</dbReference>
<accession>A0A518CH15</accession>
<reference evidence="2 3" key="1">
    <citation type="submission" date="2019-02" db="EMBL/GenBank/DDBJ databases">
        <title>Deep-cultivation of Planctomycetes and their phenomic and genomic characterization uncovers novel biology.</title>
        <authorList>
            <person name="Wiegand S."/>
            <person name="Jogler M."/>
            <person name="Boedeker C."/>
            <person name="Pinto D."/>
            <person name="Vollmers J."/>
            <person name="Rivas-Marin E."/>
            <person name="Kohn T."/>
            <person name="Peeters S.H."/>
            <person name="Heuer A."/>
            <person name="Rast P."/>
            <person name="Oberbeckmann S."/>
            <person name="Bunk B."/>
            <person name="Jeske O."/>
            <person name="Meyerdierks A."/>
            <person name="Storesund J.E."/>
            <person name="Kallscheuer N."/>
            <person name="Luecker S."/>
            <person name="Lage O.M."/>
            <person name="Pohl T."/>
            <person name="Merkel B.J."/>
            <person name="Hornburger P."/>
            <person name="Mueller R.-W."/>
            <person name="Bruemmer F."/>
            <person name="Labrenz M."/>
            <person name="Spormann A.M."/>
            <person name="Op den Camp H."/>
            <person name="Overmann J."/>
            <person name="Amann R."/>
            <person name="Jetten M.S.M."/>
            <person name="Mascher T."/>
            <person name="Medema M.H."/>
            <person name="Devos D.P."/>
            <person name="Kaster A.-K."/>
            <person name="Ovreas L."/>
            <person name="Rohde M."/>
            <person name="Galperin M.Y."/>
            <person name="Jogler C."/>
        </authorList>
    </citation>
    <scope>NUCLEOTIDE SEQUENCE [LARGE SCALE GENOMIC DNA]</scope>
    <source>
        <strain evidence="2 3">Pla110</strain>
    </source>
</reference>